<organism evidence="2 3">
    <name type="scientific">Acinetobacter baumannii (strain 1295743)</name>
    <dbReference type="NCBI Taxonomy" id="1310613"/>
    <lineage>
        <taxon>Bacteria</taxon>
        <taxon>Pseudomonadati</taxon>
        <taxon>Pseudomonadota</taxon>
        <taxon>Gammaproteobacteria</taxon>
        <taxon>Moraxellales</taxon>
        <taxon>Moraxellaceae</taxon>
        <taxon>Acinetobacter</taxon>
        <taxon>Acinetobacter calcoaceticus/baumannii complex</taxon>
    </lineage>
</organism>
<name>A0A009HW67_ACIB9</name>
<gene>
    <name evidence="2" type="ORF">J512_0641</name>
</gene>
<sequence length="177" mass="19950">MALKVSIQTSKTVSKWRKYIDGEGNVLAEFKVRGISYKPYQVALERANNQIASKGYDVTKASKDDKLYHELLLEAAACHLIEDWKGVVFEEVTENQELIVSEPEYSQENAIKLLNLGDLGVAIWLFVRQEAENIQKEADAYKDEVVGKSLTSTTGPSSTQKKKRATTTRNKQQLQKP</sequence>
<comment type="caution">
    <text evidence="2">The sequence shown here is derived from an EMBL/GenBank/DDBJ whole genome shotgun (WGS) entry which is preliminary data.</text>
</comment>
<dbReference type="PATRIC" id="fig|1310613.3.peg.615"/>
<dbReference type="RefSeq" id="WP_001185622.1">
    <property type="nucleotide sequence ID" value="NZ_JEWH01000004.1"/>
</dbReference>
<reference evidence="2 3" key="1">
    <citation type="submission" date="2014-02" db="EMBL/GenBank/DDBJ databases">
        <title>Comparative genomics and transcriptomics to identify genetic mechanisms underlying the emergence of carbapenem resistant Acinetobacter baumannii (CRAb).</title>
        <authorList>
            <person name="Harris A.D."/>
            <person name="Johnson K.J."/>
            <person name="George J."/>
            <person name="Shefchek K."/>
            <person name="Daugherty S.C."/>
            <person name="Parankush S."/>
            <person name="Sadzewicz L."/>
            <person name="Tallon L."/>
            <person name="Sengamalay N."/>
            <person name="Hazen T.H."/>
            <person name="Rasko D.A."/>
        </authorList>
    </citation>
    <scope>NUCLEOTIDE SEQUENCE [LARGE SCALE GENOMIC DNA]</scope>
    <source>
        <strain evidence="2 3">1295743</strain>
    </source>
</reference>
<dbReference type="EMBL" id="JEWH01000004">
    <property type="protein sequence ID" value="EXB07255.1"/>
    <property type="molecule type" value="Genomic_DNA"/>
</dbReference>
<evidence type="ECO:0000313" key="2">
    <source>
        <dbReference type="EMBL" id="EXB07255.1"/>
    </source>
</evidence>
<dbReference type="Proteomes" id="UP000020595">
    <property type="component" value="Unassembled WGS sequence"/>
</dbReference>
<feature type="compositionally biased region" description="Polar residues" evidence="1">
    <location>
        <begin position="167"/>
        <end position="177"/>
    </location>
</feature>
<evidence type="ECO:0000313" key="3">
    <source>
        <dbReference type="Proteomes" id="UP000020595"/>
    </source>
</evidence>
<evidence type="ECO:0000256" key="1">
    <source>
        <dbReference type="SAM" id="MobiDB-lite"/>
    </source>
</evidence>
<feature type="region of interest" description="Disordered" evidence="1">
    <location>
        <begin position="145"/>
        <end position="177"/>
    </location>
</feature>
<protein>
    <submittedName>
        <fullName evidence="2">Uncharacterized protein</fullName>
    </submittedName>
</protein>
<proteinExistence type="predicted"/>
<accession>A0A009HW67</accession>
<dbReference type="AlphaFoldDB" id="A0A009HW67"/>
<feature type="compositionally biased region" description="Polar residues" evidence="1">
    <location>
        <begin position="149"/>
        <end position="159"/>
    </location>
</feature>